<sequence length="100" mass="11291">MRFNTFAIYGFILLRDDGFLVIYKVDFYGLQAALTQAYCSPTGRGKLHVPAQSTFLNYNYYKGTASYLWSLSSRFNLSLTLPVGQFTGSILLFFYVIAVG</sequence>
<proteinExistence type="predicted"/>
<evidence type="ECO:0000313" key="2">
    <source>
        <dbReference type="EMBL" id="KAG9481003.1"/>
    </source>
</evidence>
<keyword evidence="1" id="KW-0812">Transmembrane</keyword>
<dbReference type="EMBL" id="WNTK01000006">
    <property type="protein sequence ID" value="KAG9481003.1"/>
    <property type="molecule type" value="Genomic_DNA"/>
</dbReference>
<name>A0A8J6F5A2_ELECQ</name>
<accession>A0A8J6F5A2</accession>
<dbReference type="Proteomes" id="UP000770717">
    <property type="component" value="Unassembled WGS sequence"/>
</dbReference>
<organism evidence="2 3">
    <name type="scientific">Eleutherodactylus coqui</name>
    <name type="common">Puerto Rican coqui</name>
    <dbReference type="NCBI Taxonomy" id="57060"/>
    <lineage>
        <taxon>Eukaryota</taxon>
        <taxon>Metazoa</taxon>
        <taxon>Chordata</taxon>
        <taxon>Craniata</taxon>
        <taxon>Vertebrata</taxon>
        <taxon>Euteleostomi</taxon>
        <taxon>Amphibia</taxon>
        <taxon>Batrachia</taxon>
        <taxon>Anura</taxon>
        <taxon>Neobatrachia</taxon>
        <taxon>Hyloidea</taxon>
        <taxon>Eleutherodactylidae</taxon>
        <taxon>Eleutherodactylinae</taxon>
        <taxon>Eleutherodactylus</taxon>
        <taxon>Eleutherodactylus</taxon>
    </lineage>
</organism>
<gene>
    <name evidence="2" type="ORF">GDO78_010325</name>
</gene>
<comment type="caution">
    <text evidence="2">The sequence shown here is derived from an EMBL/GenBank/DDBJ whole genome shotgun (WGS) entry which is preliminary data.</text>
</comment>
<evidence type="ECO:0000256" key="1">
    <source>
        <dbReference type="SAM" id="Phobius"/>
    </source>
</evidence>
<keyword evidence="1" id="KW-0472">Membrane</keyword>
<evidence type="ECO:0000313" key="3">
    <source>
        <dbReference type="Proteomes" id="UP000770717"/>
    </source>
</evidence>
<dbReference type="AlphaFoldDB" id="A0A8J6F5A2"/>
<reference evidence="2" key="1">
    <citation type="thesis" date="2020" institute="ProQuest LLC" country="789 East Eisenhower Parkway, Ann Arbor, MI, USA">
        <title>Comparative Genomics and Chromosome Evolution.</title>
        <authorList>
            <person name="Mudd A.B."/>
        </authorList>
    </citation>
    <scope>NUCLEOTIDE SEQUENCE</scope>
    <source>
        <strain evidence="2">HN-11 Male</strain>
        <tissue evidence="2">Kidney and liver</tissue>
    </source>
</reference>
<feature type="transmembrane region" description="Helical" evidence="1">
    <location>
        <begin position="77"/>
        <end position="98"/>
    </location>
</feature>
<protein>
    <submittedName>
        <fullName evidence="2">Uncharacterized protein</fullName>
    </submittedName>
</protein>
<keyword evidence="1" id="KW-1133">Transmembrane helix</keyword>
<keyword evidence="3" id="KW-1185">Reference proteome</keyword>